<reference evidence="10" key="3">
    <citation type="submission" date="2025-08" db="UniProtKB">
        <authorList>
            <consortium name="RefSeq"/>
        </authorList>
    </citation>
    <scope>IDENTIFICATION</scope>
    <source>
        <strain evidence="10">CBS 342.82</strain>
    </source>
</reference>
<feature type="non-terminal residue" evidence="10">
    <location>
        <position position="533"/>
    </location>
</feature>
<dbReference type="CDD" id="cd00044">
    <property type="entry name" value="CysPc"/>
    <property type="match status" value="1"/>
</dbReference>
<dbReference type="SMART" id="SM00230">
    <property type="entry name" value="CysPc"/>
    <property type="match status" value="1"/>
</dbReference>
<keyword evidence="9" id="KW-1185">Reference proteome</keyword>
<feature type="active site" evidence="5 6">
    <location>
        <position position="247"/>
    </location>
</feature>
<dbReference type="Proteomes" id="UP000504637">
    <property type="component" value="Unplaced"/>
</dbReference>
<evidence type="ECO:0000313" key="9">
    <source>
        <dbReference type="Proteomes" id="UP000504637"/>
    </source>
</evidence>
<dbReference type="PRINTS" id="PR00704">
    <property type="entry name" value="CALPAIN"/>
</dbReference>
<evidence type="ECO:0000256" key="4">
    <source>
        <dbReference type="ARBA" id="ARBA00022807"/>
    </source>
</evidence>
<feature type="compositionally biased region" description="Basic and acidic residues" evidence="7">
    <location>
        <begin position="524"/>
        <end position="533"/>
    </location>
</feature>
<dbReference type="GeneID" id="54358102"/>
<evidence type="ECO:0000256" key="7">
    <source>
        <dbReference type="SAM" id="MobiDB-lite"/>
    </source>
</evidence>
<sequence>AAKSYRQAADECKARVAAIVKECERLNQKYQDRSFDLDNDMDCMKERSPNLHCDETEDIDFPPWVKRVEDIFDDPHFFIDGASAEDVHQGNDGDCWFLAALMAVTAKKDLISKLCVARDEKVGVYGFVFFRDGEWISEVIDDKLYLRVLLQKGGEALYFSHCKSNETWLPLIEKAYAKAHGDYRAIEGGWVSEGIEDLTGGVAVGLNPEDIMDKDRFWKEQLMEVNKKYLFGCSSHLAFRKGIYETHAYVVLQAWEEGDLKLVKIRNPWGEREWMGDWSDGDKLWTAEMMTKLNHTFGDDGVFWMTYKDFLKHFRAISRTRLFDESWKVATRWTSVNVPWTPDFLDTKFQFTLSKPGPVVIVLSQPDDRYFRGLTGRFIHQLHFRLHEQSASSDDETDPEAGWIVRSMHASGNNPRNTRSVSAEVEDLPAGTYTVLIKITTRRWDDDNTFAETIAETAQKRKEKLLGVGRRFDYAQSKGDRRGAERRARQIKASDAFAKHLLALRRQRKITRDSRARKRRRDERRKAVEEAWT</sequence>
<organism evidence="10">
    <name type="scientific">Dissoconium aciculare CBS 342.82</name>
    <dbReference type="NCBI Taxonomy" id="1314786"/>
    <lineage>
        <taxon>Eukaryota</taxon>
        <taxon>Fungi</taxon>
        <taxon>Dikarya</taxon>
        <taxon>Ascomycota</taxon>
        <taxon>Pezizomycotina</taxon>
        <taxon>Dothideomycetes</taxon>
        <taxon>Dothideomycetidae</taxon>
        <taxon>Mycosphaerellales</taxon>
        <taxon>Dissoconiaceae</taxon>
        <taxon>Dissoconium</taxon>
    </lineage>
</organism>
<protein>
    <submittedName>
        <fullName evidence="10">Cysteine proteinase</fullName>
    </submittedName>
</protein>
<evidence type="ECO:0000313" key="10">
    <source>
        <dbReference type="RefSeq" id="XP_033454942.1"/>
    </source>
</evidence>
<name>A0A6J3LPP4_9PEZI</name>
<evidence type="ECO:0000259" key="8">
    <source>
        <dbReference type="PROSITE" id="PS50203"/>
    </source>
</evidence>
<dbReference type="PANTHER" id="PTHR10183">
    <property type="entry name" value="CALPAIN"/>
    <property type="match status" value="1"/>
</dbReference>
<comment type="similarity">
    <text evidence="1">Belongs to the peptidase C2 family.</text>
</comment>
<gene>
    <name evidence="10" type="ORF">K489DRAFT_295862</name>
</gene>
<dbReference type="RefSeq" id="XP_033454942.1">
    <property type="nucleotide sequence ID" value="XM_033600302.1"/>
</dbReference>
<dbReference type="Gene3D" id="3.90.70.10">
    <property type="entry name" value="Cysteine proteinases"/>
    <property type="match status" value="1"/>
</dbReference>
<feature type="compositionally biased region" description="Basic residues" evidence="7">
    <location>
        <begin position="508"/>
        <end position="523"/>
    </location>
</feature>
<feature type="active site" evidence="5 6">
    <location>
        <position position="95"/>
    </location>
</feature>
<proteinExistence type="inferred from homology"/>
<feature type="active site" evidence="5 6">
    <location>
        <position position="267"/>
    </location>
</feature>
<evidence type="ECO:0000256" key="6">
    <source>
        <dbReference type="PROSITE-ProRule" id="PRU00239"/>
    </source>
</evidence>
<dbReference type="SUPFAM" id="SSF54001">
    <property type="entry name" value="Cysteine proteinases"/>
    <property type="match status" value="1"/>
</dbReference>
<keyword evidence="3 6" id="KW-0378">Hydrolase</keyword>
<dbReference type="PANTHER" id="PTHR10183:SF379">
    <property type="entry name" value="CALPAIN-5"/>
    <property type="match status" value="1"/>
</dbReference>
<dbReference type="OrthoDB" id="424753at2759"/>
<keyword evidence="4 6" id="KW-0788">Thiol protease</keyword>
<evidence type="ECO:0000256" key="3">
    <source>
        <dbReference type="ARBA" id="ARBA00022801"/>
    </source>
</evidence>
<reference evidence="10" key="1">
    <citation type="submission" date="2020-01" db="EMBL/GenBank/DDBJ databases">
        <authorList>
            <consortium name="DOE Joint Genome Institute"/>
            <person name="Haridas S."/>
            <person name="Albert R."/>
            <person name="Binder M."/>
            <person name="Bloem J."/>
            <person name="Labutti K."/>
            <person name="Salamov A."/>
            <person name="Andreopoulos B."/>
            <person name="Baker S.E."/>
            <person name="Barry K."/>
            <person name="Bills G."/>
            <person name="Bluhm B.H."/>
            <person name="Cannon C."/>
            <person name="Castanera R."/>
            <person name="Culley D.E."/>
            <person name="Daum C."/>
            <person name="Ezra D."/>
            <person name="Gonzalez J.B."/>
            <person name="Henrissat B."/>
            <person name="Kuo A."/>
            <person name="Liang C."/>
            <person name="Lipzen A."/>
            <person name="Lutzoni F."/>
            <person name="Magnuson J."/>
            <person name="Mondo S."/>
            <person name="Nolan M."/>
            <person name="Ohm R."/>
            <person name="Pangilinan J."/>
            <person name="Park H.-J."/>
            <person name="Ramirez L."/>
            <person name="Alfaro M."/>
            <person name="Sun H."/>
            <person name="Tritt A."/>
            <person name="Yoshinaga Y."/>
            <person name="Zwiers L.-H."/>
            <person name="Turgeon B.G."/>
            <person name="Goodwin S.B."/>
            <person name="Spatafora J.W."/>
            <person name="Crous P.W."/>
            <person name="Grigoriev I.V."/>
        </authorList>
    </citation>
    <scope>NUCLEOTIDE SEQUENCE</scope>
    <source>
        <strain evidence="10">CBS 342.82</strain>
    </source>
</reference>
<feature type="domain" description="Calpain catalytic" evidence="8">
    <location>
        <begin position="29"/>
        <end position="323"/>
    </location>
</feature>
<dbReference type="PROSITE" id="PS50203">
    <property type="entry name" value="CALPAIN_CAT"/>
    <property type="match status" value="1"/>
</dbReference>
<dbReference type="GO" id="GO:0004198">
    <property type="term" value="F:calcium-dependent cysteine-type endopeptidase activity"/>
    <property type="evidence" value="ECO:0007669"/>
    <property type="project" value="InterPro"/>
</dbReference>
<feature type="non-terminal residue" evidence="10">
    <location>
        <position position="1"/>
    </location>
</feature>
<keyword evidence="2 6" id="KW-0645">Protease</keyword>
<dbReference type="Pfam" id="PF00648">
    <property type="entry name" value="Peptidase_C2"/>
    <property type="match status" value="1"/>
</dbReference>
<evidence type="ECO:0000256" key="5">
    <source>
        <dbReference type="PIRSR" id="PIRSR622684-1"/>
    </source>
</evidence>
<dbReference type="InterPro" id="IPR038765">
    <property type="entry name" value="Papain-like_cys_pep_sf"/>
</dbReference>
<accession>A0A6J3LPP4</accession>
<reference evidence="10" key="2">
    <citation type="submission" date="2020-04" db="EMBL/GenBank/DDBJ databases">
        <authorList>
            <consortium name="NCBI Genome Project"/>
        </authorList>
    </citation>
    <scope>NUCLEOTIDE SEQUENCE</scope>
    <source>
        <strain evidence="10">CBS 342.82</strain>
    </source>
</reference>
<dbReference type="InterPro" id="IPR022684">
    <property type="entry name" value="Calpain_cysteine_protease"/>
</dbReference>
<feature type="region of interest" description="Disordered" evidence="7">
    <location>
        <begin position="508"/>
        <end position="533"/>
    </location>
</feature>
<dbReference type="AlphaFoldDB" id="A0A6J3LPP4"/>
<evidence type="ECO:0000256" key="1">
    <source>
        <dbReference type="ARBA" id="ARBA00007623"/>
    </source>
</evidence>
<evidence type="ECO:0000256" key="2">
    <source>
        <dbReference type="ARBA" id="ARBA00022670"/>
    </source>
</evidence>
<dbReference type="InterPro" id="IPR001300">
    <property type="entry name" value="Peptidase_C2_calpain_cat"/>
</dbReference>
<dbReference type="GO" id="GO:0006508">
    <property type="term" value="P:proteolysis"/>
    <property type="evidence" value="ECO:0007669"/>
    <property type="project" value="UniProtKB-KW"/>
</dbReference>